<feature type="domain" description="NAC" evidence="5">
    <location>
        <begin position="37"/>
        <end position="129"/>
    </location>
</feature>
<evidence type="ECO:0000259" key="5">
    <source>
        <dbReference type="PROSITE" id="PS51005"/>
    </source>
</evidence>
<keyword evidence="1" id="KW-0805">Transcription regulation</keyword>
<evidence type="ECO:0000256" key="1">
    <source>
        <dbReference type="ARBA" id="ARBA00023015"/>
    </source>
</evidence>
<proteinExistence type="predicted"/>
<evidence type="ECO:0000256" key="3">
    <source>
        <dbReference type="ARBA" id="ARBA00023163"/>
    </source>
</evidence>
<dbReference type="InterPro" id="IPR003441">
    <property type="entry name" value="NAC-dom"/>
</dbReference>
<sequence>MENNQSIRSGRAVFVINKGSDLHGGHSGSYDSFFNSIPPGCRFKPLDEELVGYYLRRKIANLPLPPNIINEVELYKFGPNYTLQVCSDELFKEEPFPTILPPQDHQNLYLPNQNSLQFNGYQPHQRLWG</sequence>
<dbReference type="GO" id="GO:0003677">
    <property type="term" value="F:DNA binding"/>
    <property type="evidence" value="ECO:0007669"/>
    <property type="project" value="UniProtKB-KW"/>
</dbReference>
<dbReference type="PANTHER" id="PTHR31719">
    <property type="entry name" value="NAC TRANSCRIPTION FACTOR 56"/>
    <property type="match status" value="1"/>
</dbReference>
<dbReference type="PANTHER" id="PTHR31719:SF179">
    <property type="entry name" value="OS08G0148400 PROTEIN"/>
    <property type="match status" value="1"/>
</dbReference>
<accession>A0A540LK52</accession>
<evidence type="ECO:0000313" key="6">
    <source>
        <dbReference type="EMBL" id="TQD86848.1"/>
    </source>
</evidence>
<keyword evidence="7" id="KW-1185">Reference proteome</keyword>
<reference evidence="6 7" key="1">
    <citation type="journal article" date="2019" name="G3 (Bethesda)">
        <title>Sequencing of a Wild Apple (Malus baccata) Genome Unravels the Differences Between Cultivated and Wild Apple Species Regarding Disease Resistance and Cold Tolerance.</title>
        <authorList>
            <person name="Chen X."/>
        </authorList>
    </citation>
    <scope>NUCLEOTIDE SEQUENCE [LARGE SCALE GENOMIC DNA]</scope>
    <source>
        <strain evidence="7">cv. Shandingzi</strain>
        <tissue evidence="6">Leaves</tissue>
    </source>
</reference>
<evidence type="ECO:0000313" key="7">
    <source>
        <dbReference type="Proteomes" id="UP000315295"/>
    </source>
</evidence>
<dbReference type="PROSITE" id="PS51005">
    <property type="entry name" value="NAC"/>
    <property type="match status" value="1"/>
</dbReference>
<dbReference type="SUPFAM" id="SSF101941">
    <property type="entry name" value="NAC domain"/>
    <property type="match status" value="1"/>
</dbReference>
<dbReference type="STRING" id="106549.A0A540LK52"/>
<dbReference type="EMBL" id="VIEB01000555">
    <property type="protein sequence ID" value="TQD86848.1"/>
    <property type="molecule type" value="Genomic_DNA"/>
</dbReference>
<keyword evidence="3" id="KW-0804">Transcription</keyword>
<dbReference type="Proteomes" id="UP000315295">
    <property type="component" value="Unassembled WGS sequence"/>
</dbReference>
<evidence type="ECO:0000256" key="2">
    <source>
        <dbReference type="ARBA" id="ARBA00023125"/>
    </source>
</evidence>
<name>A0A540LK52_MALBA</name>
<protein>
    <recommendedName>
        <fullName evidence="5">NAC domain-containing protein</fullName>
    </recommendedName>
</protein>
<dbReference type="InterPro" id="IPR036093">
    <property type="entry name" value="NAC_dom_sf"/>
</dbReference>
<organism evidence="6 7">
    <name type="scientific">Malus baccata</name>
    <name type="common">Siberian crab apple</name>
    <name type="synonym">Pyrus baccata</name>
    <dbReference type="NCBI Taxonomy" id="106549"/>
    <lineage>
        <taxon>Eukaryota</taxon>
        <taxon>Viridiplantae</taxon>
        <taxon>Streptophyta</taxon>
        <taxon>Embryophyta</taxon>
        <taxon>Tracheophyta</taxon>
        <taxon>Spermatophyta</taxon>
        <taxon>Magnoliopsida</taxon>
        <taxon>eudicotyledons</taxon>
        <taxon>Gunneridae</taxon>
        <taxon>Pentapetalae</taxon>
        <taxon>rosids</taxon>
        <taxon>fabids</taxon>
        <taxon>Rosales</taxon>
        <taxon>Rosaceae</taxon>
        <taxon>Amygdaloideae</taxon>
        <taxon>Maleae</taxon>
        <taxon>Malus</taxon>
    </lineage>
</organism>
<gene>
    <name evidence="6" type="ORF">C1H46_027612</name>
</gene>
<dbReference type="Pfam" id="PF02365">
    <property type="entry name" value="NAM"/>
    <property type="match status" value="1"/>
</dbReference>
<evidence type="ECO:0000256" key="4">
    <source>
        <dbReference type="ARBA" id="ARBA00023242"/>
    </source>
</evidence>
<dbReference type="GO" id="GO:0006355">
    <property type="term" value="P:regulation of DNA-templated transcription"/>
    <property type="evidence" value="ECO:0007669"/>
    <property type="project" value="InterPro"/>
</dbReference>
<dbReference type="AlphaFoldDB" id="A0A540LK52"/>
<comment type="caution">
    <text evidence="6">The sequence shown here is derived from an EMBL/GenBank/DDBJ whole genome shotgun (WGS) entry which is preliminary data.</text>
</comment>
<keyword evidence="4" id="KW-0539">Nucleus</keyword>
<dbReference type="Gene3D" id="2.170.150.80">
    <property type="entry name" value="NAC domain"/>
    <property type="match status" value="1"/>
</dbReference>
<keyword evidence="2" id="KW-0238">DNA-binding</keyword>